<proteinExistence type="predicted"/>
<dbReference type="STRING" id="366584.SAMN05216377_10316"/>
<dbReference type="InterPro" id="IPR011251">
    <property type="entry name" value="Luciferase-like_dom"/>
</dbReference>
<reference evidence="4 5" key="1">
    <citation type="submission" date="2016-10" db="EMBL/GenBank/DDBJ databases">
        <authorList>
            <person name="de Groot N.N."/>
        </authorList>
    </citation>
    <scope>NUCLEOTIDE SEQUENCE [LARGE SCALE GENOMIC DNA]</scope>
    <source>
        <strain evidence="4 5">CGMCC 4.3143</strain>
    </source>
</reference>
<dbReference type="PANTHER" id="PTHR30137">
    <property type="entry name" value="LUCIFERASE-LIKE MONOOXYGENASE"/>
    <property type="match status" value="1"/>
</dbReference>
<dbReference type="InterPro" id="IPR050766">
    <property type="entry name" value="Bact_Lucif_Oxidored"/>
</dbReference>
<accession>A0A1G7HHN9</accession>
<gene>
    <name evidence="4" type="ORF">SAMN05216377_10316</name>
</gene>
<dbReference type="GO" id="GO:0004497">
    <property type="term" value="F:monooxygenase activity"/>
    <property type="evidence" value="ECO:0007669"/>
    <property type="project" value="UniProtKB-KW"/>
</dbReference>
<evidence type="ECO:0000313" key="5">
    <source>
        <dbReference type="Proteomes" id="UP000198967"/>
    </source>
</evidence>
<name>A0A1G7HHN9_PSEOR</name>
<feature type="domain" description="Luciferase-like" evidence="3">
    <location>
        <begin position="20"/>
        <end position="301"/>
    </location>
</feature>
<dbReference type="InterPro" id="IPR036661">
    <property type="entry name" value="Luciferase-like_sf"/>
</dbReference>
<evidence type="ECO:0000313" key="4">
    <source>
        <dbReference type="EMBL" id="SDE99861.1"/>
    </source>
</evidence>
<evidence type="ECO:0000256" key="2">
    <source>
        <dbReference type="ARBA" id="ARBA00023033"/>
    </source>
</evidence>
<dbReference type="OrthoDB" id="9776438at2"/>
<dbReference type="EMBL" id="FNBE01000003">
    <property type="protein sequence ID" value="SDE99861.1"/>
    <property type="molecule type" value="Genomic_DNA"/>
</dbReference>
<dbReference type="GO" id="GO:0005829">
    <property type="term" value="C:cytosol"/>
    <property type="evidence" value="ECO:0007669"/>
    <property type="project" value="TreeGrafter"/>
</dbReference>
<dbReference type="SUPFAM" id="SSF51679">
    <property type="entry name" value="Bacterial luciferase-like"/>
    <property type="match status" value="1"/>
</dbReference>
<dbReference type="Proteomes" id="UP000198967">
    <property type="component" value="Unassembled WGS sequence"/>
</dbReference>
<evidence type="ECO:0000256" key="1">
    <source>
        <dbReference type="ARBA" id="ARBA00023002"/>
    </source>
</evidence>
<dbReference type="InterPro" id="IPR022290">
    <property type="entry name" value="LLM_Atu2307-like"/>
</dbReference>
<sequence length="348" mass="37938">MSDMVQLGLDTFGDVTGDGEGGRTPYAQVIRDVVEQGVLADSLGIDAFGIGEHHRDDYAVSAPDVVLAAIAARTSRITLGTAVTVLSSDDPVRVFERFATLDAISNGRAEITLGRGSFTESFPLFGYDLGDYETLFSEKLDLMTHLLEEGPVTWEGTLRAALKDQQVYPKTESGRIQTWVGVGGSPQSVVRAANYGLPLVLAVIGGDPARFAPYADLYRRALTELGREQLPIAVHAPGFVAETDDEAIETVWPHARVMMDRIGRERGWPPLTKDRFVADVRGGAWHLGSPETVARKIARTVSTLELDRFDLKYAVGTLPHRDLMKTIELYGSEVAPRVRTILAEEQAA</sequence>
<dbReference type="NCBIfam" id="TIGR03858">
    <property type="entry name" value="LLM_2I7G"/>
    <property type="match status" value="1"/>
</dbReference>
<evidence type="ECO:0000259" key="3">
    <source>
        <dbReference type="Pfam" id="PF00296"/>
    </source>
</evidence>
<dbReference type="Pfam" id="PF00296">
    <property type="entry name" value="Bac_luciferase"/>
    <property type="match status" value="1"/>
</dbReference>
<dbReference type="GO" id="GO:0016705">
    <property type="term" value="F:oxidoreductase activity, acting on paired donors, with incorporation or reduction of molecular oxygen"/>
    <property type="evidence" value="ECO:0007669"/>
    <property type="project" value="InterPro"/>
</dbReference>
<dbReference type="PANTHER" id="PTHR30137:SF8">
    <property type="entry name" value="BLR5498 PROTEIN"/>
    <property type="match status" value="1"/>
</dbReference>
<keyword evidence="1" id="KW-0560">Oxidoreductase</keyword>
<dbReference type="AlphaFoldDB" id="A0A1G7HHN9"/>
<dbReference type="Gene3D" id="3.20.20.30">
    <property type="entry name" value="Luciferase-like domain"/>
    <property type="match status" value="1"/>
</dbReference>
<keyword evidence="5" id="KW-1185">Reference proteome</keyword>
<organism evidence="4 5">
    <name type="scientific">Pseudonocardia oroxyli</name>
    <dbReference type="NCBI Taxonomy" id="366584"/>
    <lineage>
        <taxon>Bacteria</taxon>
        <taxon>Bacillati</taxon>
        <taxon>Actinomycetota</taxon>
        <taxon>Actinomycetes</taxon>
        <taxon>Pseudonocardiales</taxon>
        <taxon>Pseudonocardiaceae</taxon>
        <taxon>Pseudonocardia</taxon>
    </lineage>
</organism>
<protein>
    <submittedName>
        <fullName evidence="4">Probable oxidoreductase, LLM family</fullName>
    </submittedName>
</protein>
<keyword evidence="2" id="KW-0503">Monooxygenase</keyword>